<gene>
    <name evidence="3" type="ORF">RF11_14747</name>
</gene>
<accession>A0A0C2MPF2</accession>
<dbReference type="GO" id="GO:0006892">
    <property type="term" value="P:post-Golgi vesicle-mediated transport"/>
    <property type="evidence" value="ECO:0007669"/>
    <property type="project" value="TreeGrafter"/>
</dbReference>
<feature type="disulfide bond" evidence="2">
    <location>
        <begin position="539"/>
        <end position="554"/>
    </location>
</feature>
<dbReference type="PANTHER" id="PTHR12106">
    <property type="entry name" value="SORTILIN RELATED"/>
    <property type="match status" value="1"/>
</dbReference>
<dbReference type="PROSITE" id="PS50068">
    <property type="entry name" value="LDLRA_2"/>
    <property type="match status" value="1"/>
</dbReference>
<keyword evidence="1 2" id="KW-1015">Disulfide bond</keyword>
<dbReference type="Gene3D" id="4.10.400.10">
    <property type="entry name" value="Low-density Lipoprotein Receptor"/>
    <property type="match status" value="1"/>
</dbReference>
<keyword evidence="4" id="KW-1185">Reference proteome</keyword>
<protein>
    <recommendedName>
        <fullName evidence="5">Vacuolar protein sorting/targeting protein 10</fullName>
    </recommendedName>
</protein>
<dbReference type="Proteomes" id="UP000031668">
    <property type="component" value="Unassembled WGS sequence"/>
</dbReference>
<dbReference type="SUPFAM" id="SSF110296">
    <property type="entry name" value="Oligoxyloglucan reducing end-specific cellobiohydrolase"/>
    <property type="match status" value="1"/>
</dbReference>
<dbReference type="PANTHER" id="PTHR12106:SF27">
    <property type="entry name" value="SORTILIN-RELATED RECEPTOR"/>
    <property type="match status" value="1"/>
</dbReference>
<comment type="caution">
    <text evidence="3">The sequence shown here is derived from an EMBL/GenBank/DDBJ whole genome shotgun (WGS) entry which is preliminary data.</text>
</comment>
<name>A0A0C2MPF2_THEKT</name>
<dbReference type="CDD" id="cd00112">
    <property type="entry name" value="LDLa"/>
    <property type="match status" value="1"/>
</dbReference>
<dbReference type="InterPro" id="IPR050310">
    <property type="entry name" value="VPS10-sortilin"/>
</dbReference>
<dbReference type="SUPFAM" id="SSF57424">
    <property type="entry name" value="LDL receptor-like module"/>
    <property type="match status" value="1"/>
</dbReference>
<feature type="disulfide bond" evidence="2">
    <location>
        <begin position="527"/>
        <end position="545"/>
    </location>
</feature>
<dbReference type="SMART" id="SM00192">
    <property type="entry name" value="LDLa"/>
    <property type="match status" value="1"/>
</dbReference>
<evidence type="ECO:0000313" key="4">
    <source>
        <dbReference type="Proteomes" id="UP000031668"/>
    </source>
</evidence>
<dbReference type="GO" id="GO:0016020">
    <property type="term" value="C:membrane"/>
    <property type="evidence" value="ECO:0007669"/>
    <property type="project" value="TreeGrafter"/>
</dbReference>
<dbReference type="EMBL" id="JWZT01003593">
    <property type="protein sequence ID" value="KII66225.1"/>
    <property type="molecule type" value="Genomic_DNA"/>
</dbReference>
<sequence>MEEFFYLHGKLYMLAWKNGFSLCLFTVNEYDQFIEVVCDLSPYDMWDHQCSFVINPHVSDVIYANIKKNDHYIRTHLKGGEPNCPYGNCAIELELDSSFDFIETNFPKRGLLKFKGTYTINGSTSSHLFVSLNGGKYWRMLDYRIEKLIISNGGEVMLFADRNTGRIMYSTDEGINWFFANISTNNFQDIISLKFPDNLAITGINYDQEKEIFTFLQFDFAHIICNMHLMIDSTCQSDDFETVHDLRYFGNCYQGKEVSYLKKKPSSLCFDNRTRVHPTIKSCPCSLEDFPWYHNFNHSKPNYYYNDNFCVLNPFLNITEPEKKCRDGGIPLKNLNGYESIRIDSHSWIQIIQIFLYFQDKFKECVLDDKGHYLPASHFNVHSLPIKISRKDPISYDVKSKSIYLYSNHTIIRYNENDRNYTNQESSLYRFNFDVVSMASHKVEPIESCALRELCSSDFSQHTDQLFLKYVYKQIELHETHGESLCQYTCDPLIASENFCYCIDALKTSEQYMCNSYDDDLCVGFKCLNGKCPLNNVRCNSVDDCEDGTDEANCEDSDLKIFSVHTYDKKADIVPSPFTKSWVLKLTEGDTSIDKGIIIGIVHNESSKEITTKIFHLNHLRARPDLRIYKKVAEFFYLHGMLYILAWKKGSELCLFTLDDKGGLNELVCSLFPYDRRHQKCSFLINPHVPDVIYANIQNHHNETITHVSFDNGKNFVPLQLKRGEPNCHDGNCGIELDFECNIDYIKYNFPKRGILKFKGTYKRKGSTSSHIFVSLNGGKYWRMLDSRIERLIISNGGEVMFGTERHTGKIMYSYDEGINWYFQNISTNNFQDITSLKFPDNLAIAAINYDPQNKICTFLQFDFSRVISNRHLMINRTCQSDDFETVHDLRYFGNCYQGKEVSYLKKKPSSLCLDNRTQVQPTIKSCPCSLEDFPWYQNCNHSKPNYYYNDNFCILNPFSNITEPVKQCRDGGIPLNDLNGYEAF</sequence>
<evidence type="ECO:0000256" key="1">
    <source>
        <dbReference type="ARBA" id="ARBA00023157"/>
    </source>
</evidence>
<dbReference type="GO" id="GO:0005794">
    <property type="term" value="C:Golgi apparatus"/>
    <property type="evidence" value="ECO:0007669"/>
    <property type="project" value="TreeGrafter"/>
</dbReference>
<dbReference type="InterPro" id="IPR002172">
    <property type="entry name" value="LDrepeatLR_classA_rpt"/>
</dbReference>
<dbReference type="AlphaFoldDB" id="A0A0C2MPF2"/>
<dbReference type="OrthoDB" id="5949766at2759"/>
<evidence type="ECO:0000256" key="2">
    <source>
        <dbReference type="PROSITE-ProRule" id="PRU00124"/>
    </source>
</evidence>
<dbReference type="InterPro" id="IPR036055">
    <property type="entry name" value="LDL_receptor-like_sf"/>
</dbReference>
<reference evidence="3 4" key="1">
    <citation type="journal article" date="2014" name="Genome Biol. Evol.">
        <title>The genome of the myxosporean Thelohanellus kitauei shows adaptations to nutrient acquisition within its fish host.</title>
        <authorList>
            <person name="Yang Y."/>
            <person name="Xiong J."/>
            <person name="Zhou Z."/>
            <person name="Huo F."/>
            <person name="Miao W."/>
            <person name="Ran C."/>
            <person name="Liu Y."/>
            <person name="Zhang J."/>
            <person name="Feng J."/>
            <person name="Wang M."/>
            <person name="Wang M."/>
            <person name="Wang L."/>
            <person name="Yao B."/>
        </authorList>
    </citation>
    <scope>NUCLEOTIDE SEQUENCE [LARGE SCALE GENOMIC DNA]</scope>
    <source>
        <strain evidence="3">Wuqing</strain>
    </source>
</reference>
<proteinExistence type="predicted"/>
<organism evidence="3 4">
    <name type="scientific">Thelohanellus kitauei</name>
    <name type="common">Myxosporean</name>
    <dbReference type="NCBI Taxonomy" id="669202"/>
    <lineage>
        <taxon>Eukaryota</taxon>
        <taxon>Metazoa</taxon>
        <taxon>Cnidaria</taxon>
        <taxon>Myxozoa</taxon>
        <taxon>Myxosporea</taxon>
        <taxon>Bivalvulida</taxon>
        <taxon>Platysporina</taxon>
        <taxon>Myxobolidae</taxon>
        <taxon>Thelohanellus</taxon>
    </lineage>
</organism>
<evidence type="ECO:0008006" key="5">
    <source>
        <dbReference type="Google" id="ProtNLM"/>
    </source>
</evidence>
<comment type="caution">
    <text evidence="2">Lacks conserved residue(s) required for the propagation of feature annotation.</text>
</comment>
<evidence type="ECO:0000313" key="3">
    <source>
        <dbReference type="EMBL" id="KII66225.1"/>
    </source>
</evidence>